<dbReference type="AlphaFoldDB" id="A0A6J6FB36"/>
<organism evidence="1">
    <name type="scientific">freshwater metagenome</name>
    <dbReference type="NCBI Taxonomy" id="449393"/>
    <lineage>
        <taxon>unclassified sequences</taxon>
        <taxon>metagenomes</taxon>
        <taxon>ecological metagenomes</taxon>
    </lineage>
</organism>
<gene>
    <name evidence="1" type="ORF">UFOPK1788_00223</name>
</gene>
<sequence>MDTNRDCGCASAFGRIEALVDGHLRTTETVDVIDHCASCESCAQELDIVSTLTERVKTACFEAPPAGMCDEILNSLKSNP</sequence>
<proteinExistence type="predicted"/>
<name>A0A6J6FB36_9ZZZZ</name>
<evidence type="ECO:0000313" key="1">
    <source>
        <dbReference type="EMBL" id="CAB4585966.1"/>
    </source>
</evidence>
<reference evidence="1" key="1">
    <citation type="submission" date="2020-05" db="EMBL/GenBank/DDBJ databases">
        <authorList>
            <person name="Chiriac C."/>
            <person name="Salcher M."/>
            <person name="Ghai R."/>
            <person name="Kavagutti S V."/>
        </authorList>
    </citation>
    <scope>NUCLEOTIDE SEQUENCE</scope>
</reference>
<accession>A0A6J6FB36</accession>
<protein>
    <submittedName>
        <fullName evidence="1">Unannotated protein</fullName>
    </submittedName>
</protein>
<dbReference type="EMBL" id="CAEZUE010000015">
    <property type="protein sequence ID" value="CAB4585966.1"/>
    <property type="molecule type" value="Genomic_DNA"/>
</dbReference>